<dbReference type="RefSeq" id="WP_270158985.1">
    <property type="nucleotide sequence ID" value="NZ_JAPNNL010000200.1"/>
</dbReference>
<keyword evidence="2" id="KW-1185">Reference proteome</keyword>
<evidence type="ECO:0000313" key="1">
    <source>
        <dbReference type="EMBL" id="MDA0638064.1"/>
    </source>
</evidence>
<name>A0ABT4SLF4_9ACTN</name>
<organism evidence="1 2">
    <name type="scientific">Nonomuraea corallina</name>
    <dbReference type="NCBI Taxonomy" id="2989783"/>
    <lineage>
        <taxon>Bacteria</taxon>
        <taxon>Bacillati</taxon>
        <taxon>Actinomycetota</taxon>
        <taxon>Actinomycetes</taxon>
        <taxon>Streptosporangiales</taxon>
        <taxon>Streptosporangiaceae</taxon>
        <taxon>Nonomuraea</taxon>
    </lineage>
</organism>
<dbReference type="EMBL" id="JAPNNL010000200">
    <property type="protein sequence ID" value="MDA0638064.1"/>
    <property type="molecule type" value="Genomic_DNA"/>
</dbReference>
<comment type="caution">
    <text evidence="1">The sequence shown here is derived from an EMBL/GenBank/DDBJ whole genome shotgun (WGS) entry which is preliminary data.</text>
</comment>
<sequence length="194" mass="21770">MSRPLVPGLVAEGETDEIFLGILIFRQLQQLTWASARCAVNVAPSEIASCRSIRDEDRVIEALSDLAGECHLLFVHNDYRERRKVEAVRQATGLPVVGVVPVRETEAWLLADRKVWMGFKGSDLRLLPANPRDVERIADPKQVLDRVVPRQNQHVRDYFESIGRNIDLDVLAQVPAYAAWVAETESALKGLGYL</sequence>
<protein>
    <submittedName>
        <fullName evidence="1">DUF4276 family protein</fullName>
    </submittedName>
</protein>
<proteinExistence type="predicted"/>
<accession>A0ABT4SLF4</accession>
<gene>
    <name evidence="1" type="ORF">OUY22_32040</name>
</gene>
<dbReference type="Proteomes" id="UP001144036">
    <property type="component" value="Unassembled WGS sequence"/>
</dbReference>
<evidence type="ECO:0000313" key="2">
    <source>
        <dbReference type="Proteomes" id="UP001144036"/>
    </source>
</evidence>
<reference evidence="1" key="1">
    <citation type="submission" date="2022-11" db="EMBL/GenBank/DDBJ databases">
        <title>Nonomuraea corallina sp. nov., a new species of the genus Nonomuraea isolated from sea side sediment in Thai sea.</title>
        <authorList>
            <person name="Ngamcharungchit C."/>
            <person name="Matsumoto A."/>
            <person name="Suriyachadkun C."/>
            <person name="Panbangred W."/>
            <person name="Inahashi Y."/>
            <person name="Intra B."/>
        </authorList>
    </citation>
    <scope>NUCLEOTIDE SEQUENCE</scope>
    <source>
        <strain evidence="1">MCN248</strain>
    </source>
</reference>